<sequence length="103" mass="12255">MKIIHVENQHKKNICQNMSIEKNCQNEKNSTFNFLAFQILSILSTCYYSINYNSTISFKKKKIQSPINFEVINKIENGVEWAYSMEWNGHILFKLIFTYFTTK</sequence>
<keyword evidence="2" id="KW-1185">Reference proteome</keyword>
<evidence type="ECO:0000313" key="2">
    <source>
        <dbReference type="Proteomes" id="UP001497623"/>
    </source>
</evidence>
<comment type="caution">
    <text evidence="1">The sequence shown here is derived from an EMBL/GenBank/DDBJ whole genome shotgun (WGS) entry which is preliminary data.</text>
</comment>
<proteinExistence type="predicted"/>
<organism evidence="1 2">
    <name type="scientific">Meganyctiphanes norvegica</name>
    <name type="common">Northern krill</name>
    <name type="synonym">Thysanopoda norvegica</name>
    <dbReference type="NCBI Taxonomy" id="48144"/>
    <lineage>
        <taxon>Eukaryota</taxon>
        <taxon>Metazoa</taxon>
        <taxon>Ecdysozoa</taxon>
        <taxon>Arthropoda</taxon>
        <taxon>Crustacea</taxon>
        <taxon>Multicrustacea</taxon>
        <taxon>Malacostraca</taxon>
        <taxon>Eumalacostraca</taxon>
        <taxon>Eucarida</taxon>
        <taxon>Euphausiacea</taxon>
        <taxon>Euphausiidae</taxon>
        <taxon>Meganyctiphanes</taxon>
    </lineage>
</organism>
<dbReference type="Proteomes" id="UP001497623">
    <property type="component" value="Unassembled WGS sequence"/>
</dbReference>
<reference evidence="1 2" key="1">
    <citation type="submission" date="2024-05" db="EMBL/GenBank/DDBJ databases">
        <authorList>
            <person name="Wallberg A."/>
        </authorList>
    </citation>
    <scope>NUCLEOTIDE SEQUENCE [LARGE SCALE GENOMIC DNA]</scope>
</reference>
<evidence type="ECO:0000313" key="1">
    <source>
        <dbReference type="EMBL" id="CAL4072868.1"/>
    </source>
</evidence>
<accession>A0AAV2Q9K1</accession>
<name>A0AAV2Q9K1_MEGNR</name>
<protein>
    <submittedName>
        <fullName evidence="1">Uncharacterized protein</fullName>
    </submittedName>
</protein>
<dbReference type="EMBL" id="CAXKWB010004235">
    <property type="protein sequence ID" value="CAL4072868.1"/>
    <property type="molecule type" value="Genomic_DNA"/>
</dbReference>
<dbReference type="AlphaFoldDB" id="A0AAV2Q9K1"/>
<gene>
    <name evidence="1" type="ORF">MNOR_LOCUS8950</name>
</gene>